<dbReference type="PROSITE" id="PS50994">
    <property type="entry name" value="INTEGRASE"/>
    <property type="match status" value="1"/>
</dbReference>
<dbReference type="InterPro" id="IPR036397">
    <property type="entry name" value="RNaseH_sf"/>
</dbReference>
<keyword evidence="1" id="KW-0808">Transferase</keyword>
<name>A0ABQ9H7Z1_9NEOP</name>
<protein>
    <recommendedName>
        <fullName evidence="8">Integrase catalytic domain-containing protein</fullName>
    </recommendedName>
</protein>
<comment type="caution">
    <text evidence="9">The sequence shown here is derived from an EMBL/GenBank/DDBJ whole genome shotgun (WGS) entry which is preliminary data.</text>
</comment>
<gene>
    <name evidence="9" type="ORF">PR048_016897</name>
</gene>
<dbReference type="InterPro" id="IPR043128">
    <property type="entry name" value="Rev_trsase/Diguanyl_cyclase"/>
</dbReference>
<keyword evidence="3" id="KW-0540">Nuclease</keyword>
<proteinExistence type="predicted"/>
<feature type="region of interest" description="Disordered" evidence="7">
    <location>
        <begin position="790"/>
        <end position="823"/>
    </location>
</feature>
<evidence type="ECO:0000256" key="1">
    <source>
        <dbReference type="ARBA" id="ARBA00022679"/>
    </source>
</evidence>
<evidence type="ECO:0000256" key="6">
    <source>
        <dbReference type="ARBA" id="ARBA00022918"/>
    </source>
</evidence>
<dbReference type="InterPro" id="IPR001584">
    <property type="entry name" value="Integrase_cat-core"/>
</dbReference>
<dbReference type="PANTHER" id="PTHR37984:SF8">
    <property type="entry name" value="CCHC-TYPE DOMAIN-CONTAINING PROTEIN"/>
    <property type="match status" value="1"/>
</dbReference>
<evidence type="ECO:0000256" key="2">
    <source>
        <dbReference type="ARBA" id="ARBA00022695"/>
    </source>
</evidence>
<evidence type="ECO:0000259" key="8">
    <source>
        <dbReference type="PROSITE" id="PS50994"/>
    </source>
</evidence>
<dbReference type="Gene3D" id="3.30.420.10">
    <property type="entry name" value="Ribonuclease H-like superfamily/Ribonuclease H"/>
    <property type="match status" value="1"/>
</dbReference>
<organism evidence="9 10">
    <name type="scientific">Dryococelus australis</name>
    <dbReference type="NCBI Taxonomy" id="614101"/>
    <lineage>
        <taxon>Eukaryota</taxon>
        <taxon>Metazoa</taxon>
        <taxon>Ecdysozoa</taxon>
        <taxon>Arthropoda</taxon>
        <taxon>Hexapoda</taxon>
        <taxon>Insecta</taxon>
        <taxon>Pterygota</taxon>
        <taxon>Neoptera</taxon>
        <taxon>Polyneoptera</taxon>
        <taxon>Phasmatodea</taxon>
        <taxon>Verophasmatodea</taxon>
        <taxon>Anareolatae</taxon>
        <taxon>Phasmatidae</taxon>
        <taxon>Eurycanthinae</taxon>
        <taxon>Dryococelus</taxon>
    </lineage>
</organism>
<keyword evidence="6" id="KW-0695">RNA-directed DNA polymerase</keyword>
<sequence>MAENSISMKTPKHLCLSENGMPVVCKSTDAANIFNTVSLSEAESKNLSVIKTKFDAYFAPKMNIMYERYLFNKITQAGQPFDNFLTSVVNQGKKCEFGELYDSFLREKIVVGVCSGTVRVKLLAEEDLSFDKTVKICRASEMTKLQVSAMRGDTLPSWLQPSTENVSCICQSKQVLTVNSGQQGRTPEPSSSETFFVSSIDINHKKLDWIEKLTLPNGNSVSFKLDTGAQCNVLSSLIAQRALITIRPSKTKVLVSFSNDSVAVWVKWMVSCITDLIDQPNFHIYPPRRVPYSIRDKVKEELNDIIELITEPTPAVSATVVVHKNGKVRICIDPSDINKNLKRRHYPLQTMEEIAANLKGSKYFTLIKTQKRQAFEQLKKKTISITELKRFLGMINYLSKFIPRVAERPTLLRKLLEKDVTWHWELEQENAFEDLKDSLKSQPLLRFFDHTKQALTKTQQNYSQIEKEAFAILSACKKFHEYIWGNQEVTIETEHKPLEVIFKKPLHDSPIRLHRIQHIEHDCHNIAEPDARAVYEVQVVIPMSAQRIAQLKDAIHTSTELPALCQFILHGWPDTIQQVADNLRKYWTFGYELVLYKDIIFKGKRTLIPPSWKPLSCHICTALTKGHDTGHNQLCAKMCHLPENTKRPHVGIPQRGDYPFEAMDFAQHVIPDELRTDGGPQYASHQFQKFREEWNFQHRISSPHFPRLNGLAEQYIQEAKKSPCEVVNRNRHKPAPLHATQEVLLLERHKQWVPAEVAQAAPNSRSHIIDSPRGRYRRNLWFLKPLKCERPQPVQNKDPRQGATISPPRIPQEGSLPEKSVTPVHISRTREQGTMVTTREAPLQTFEGSVMTRNIGPPPGTPTNTKWLMSQGRCKVGGV</sequence>
<dbReference type="SUPFAM" id="SSF56672">
    <property type="entry name" value="DNA/RNA polymerases"/>
    <property type="match status" value="1"/>
</dbReference>
<evidence type="ECO:0000256" key="4">
    <source>
        <dbReference type="ARBA" id="ARBA00022759"/>
    </source>
</evidence>
<reference evidence="9 10" key="1">
    <citation type="submission" date="2023-02" db="EMBL/GenBank/DDBJ databases">
        <title>LHISI_Scaffold_Assembly.</title>
        <authorList>
            <person name="Stuart O.P."/>
            <person name="Cleave R."/>
            <person name="Magrath M.J.L."/>
            <person name="Mikheyev A.S."/>
        </authorList>
    </citation>
    <scope>NUCLEOTIDE SEQUENCE [LARGE SCALE GENOMIC DNA]</scope>
    <source>
        <strain evidence="9">Daus_M_001</strain>
        <tissue evidence="9">Leg muscle</tissue>
    </source>
</reference>
<dbReference type="PANTHER" id="PTHR37984">
    <property type="entry name" value="PROTEIN CBG26694"/>
    <property type="match status" value="1"/>
</dbReference>
<evidence type="ECO:0000256" key="5">
    <source>
        <dbReference type="ARBA" id="ARBA00022801"/>
    </source>
</evidence>
<keyword evidence="10" id="KW-1185">Reference proteome</keyword>
<evidence type="ECO:0000313" key="10">
    <source>
        <dbReference type="Proteomes" id="UP001159363"/>
    </source>
</evidence>
<keyword evidence="4" id="KW-0255">Endonuclease</keyword>
<dbReference type="InterPro" id="IPR041373">
    <property type="entry name" value="RT_RNaseH"/>
</dbReference>
<dbReference type="EMBL" id="JARBHB010000006">
    <property type="protein sequence ID" value="KAJ8880428.1"/>
    <property type="molecule type" value="Genomic_DNA"/>
</dbReference>
<evidence type="ECO:0000313" key="9">
    <source>
        <dbReference type="EMBL" id="KAJ8880428.1"/>
    </source>
</evidence>
<dbReference type="InterPro" id="IPR043502">
    <property type="entry name" value="DNA/RNA_pol_sf"/>
</dbReference>
<keyword evidence="2" id="KW-0548">Nucleotidyltransferase</keyword>
<dbReference type="InterPro" id="IPR012337">
    <property type="entry name" value="RNaseH-like_sf"/>
</dbReference>
<dbReference type="SUPFAM" id="SSF53098">
    <property type="entry name" value="Ribonuclease H-like"/>
    <property type="match status" value="1"/>
</dbReference>
<dbReference type="InterPro" id="IPR050951">
    <property type="entry name" value="Retrovirus_Pol_polyprotein"/>
</dbReference>
<dbReference type="Pfam" id="PF17917">
    <property type="entry name" value="RT_RNaseH"/>
    <property type="match status" value="1"/>
</dbReference>
<evidence type="ECO:0000256" key="7">
    <source>
        <dbReference type="SAM" id="MobiDB-lite"/>
    </source>
</evidence>
<dbReference type="Gene3D" id="3.30.70.270">
    <property type="match status" value="1"/>
</dbReference>
<accession>A0ABQ9H7Z1</accession>
<evidence type="ECO:0000256" key="3">
    <source>
        <dbReference type="ARBA" id="ARBA00022722"/>
    </source>
</evidence>
<keyword evidence="5" id="KW-0378">Hydrolase</keyword>
<dbReference type="Proteomes" id="UP001159363">
    <property type="component" value="Chromosome 5"/>
</dbReference>
<feature type="domain" description="Integrase catalytic" evidence="8">
    <location>
        <begin position="670"/>
        <end position="770"/>
    </location>
</feature>